<keyword evidence="2" id="KW-1185">Reference proteome</keyword>
<dbReference type="Pfam" id="PF10764">
    <property type="entry name" value="Gin"/>
    <property type="match status" value="1"/>
</dbReference>
<evidence type="ECO:0000313" key="1">
    <source>
        <dbReference type="EMBL" id="MDQ0216222.1"/>
    </source>
</evidence>
<organism evidence="1 2">
    <name type="scientific">Oikeobacillus pervagus</name>
    <dbReference type="NCBI Taxonomy" id="1325931"/>
    <lineage>
        <taxon>Bacteria</taxon>
        <taxon>Bacillati</taxon>
        <taxon>Bacillota</taxon>
        <taxon>Bacilli</taxon>
        <taxon>Bacillales</taxon>
        <taxon>Bacillaceae</taxon>
        <taxon>Oikeobacillus</taxon>
    </lineage>
</organism>
<dbReference type="InterPro" id="IPR019700">
    <property type="entry name" value="Sigma-G_inhibitor_Gin"/>
</dbReference>
<evidence type="ECO:0000313" key="2">
    <source>
        <dbReference type="Proteomes" id="UP001237207"/>
    </source>
</evidence>
<evidence type="ECO:0008006" key="3">
    <source>
        <dbReference type="Google" id="ProtNLM"/>
    </source>
</evidence>
<accession>A0AAJ1T2Y5</accession>
<dbReference type="Proteomes" id="UP001237207">
    <property type="component" value="Unassembled WGS sequence"/>
</dbReference>
<reference evidence="1" key="1">
    <citation type="submission" date="2023-07" db="EMBL/GenBank/DDBJ databases">
        <title>Genomic Encyclopedia of Type Strains, Phase IV (KMG-IV): sequencing the most valuable type-strain genomes for metagenomic binning, comparative biology and taxonomic classification.</title>
        <authorList>
            <person name="Goeker M."/>
        </authorList>
    </citation>
    <scope>NUCLEOTIDE SEQUENCE</scope>
    <source>
        <strain evidence="1">DSM 23947</strain>
    </source>
</reference>
<proteinExistence type="predicted"/>
<gene>
    <name evidence="1" type="ORF">J2S13_002662</name>
</gene>
<dbReference type="RefSeq" id="WP_307258224.1">
    <property type="nucleotide sequence ID" value="NZ_JAUSUC010000039.1"/>
</dbReference>
<comment type="caution">
    <text evidence="1">The sequence shown here is derived from an EMBL/GenBank/DDBJ whole genome shotgun (WGS) entry which is preliminary data.</text>
</comment>
<protein>
    <recommendedName>
        <fullName evidence="3">Sigma factor G inhibitor Gin</fullName>
    </recommendedName>
</protein>
<dbReference type="AlphaFoldDB" id="A0AAJ1T2Y5"/>
<sequence length="64" mass="7487">MGNDQRVGEVCIICELEKLRGIHLYTSFICLDCEKDMIHTETGEPNYQYYIRKLKKVNSPKAYS</sequence>
<dbReference type="EMBL" id="JAUSUC010000039">
    <property type="protein sequence ID" value="MDQ0216222.1"/>
    <property type="molecule type" value="Genomic_DNA"/>
</dbReference>
<name>A0AAJ1T2Y5_9BACI</name>